<dbReference type="AlphaFoldDB" id="A0A9N9JSJ3"/>
<protein>
    <submittedName>
        <fullName evidence="1">13208_t:CDS:1</fullName>
    </submittedName>
</protein>
<evidence type="ECO:0000313" key="2">
    <source>
        <dbReference type="Proteomes" id="UP000789342"/>
    </source>
</evidence>
<comment type="caution">
    <text evidence="1">The sequence shown here is derived from an EMBL/GenBank/DDBJ whole genome shotgun (WGS) entry which is preliminary data.</text>
</comment>
<keyword evidence="2" id="KW-1185">Reference proteome</keyword>
<feature type="non-terminal residue" evidence="1">
    <location>
        <position position="93"/>
    </location>
</feature>
<name>A0A9N9JSJ3_9GLOM</name>
<feature type="non-terminal residue" evidence="1">
    <location>
        <position position="1"/>
    </location>
</feature>
<dbReference type="Proteomes" id="UP000789342">
    <property type="component" value="Unassembled WGS sequence"/>
</dbReference>
<accession>A0A9N9JSJ3</accession>
<gene>
    <name evidence="1" type="ORF">AMORRO_LOCUS18244</name>
</gene>
<sequence length="93" mass="10341">CVDGCPSVCNPSDHPHFEVRAKNVRFSSPVISFTERCDCSKGEVSFPRPLSPLTSFYLLIEITGPTIVKTPSKDNSPHTGWLLTVRLQTQPIR</sequence>
<organism evidence="1 2">
    <name type="scientific">Acaulospora morrowiae</name>
    <dbReference type="NCBI Taxonomy" id="94023"/>
    <lineage>
        <taxon>Eukaryota</taxon>
        <taxon>Fungi</taxon>
        <taxon>Fungi incertae sedis</taxon>
        <taxon>Mucoromycota</taxon>
        <taxon>Glomeromycotina</taxon>
        <taxon>Glomeromycetes</taxon>
        <taxon>Diversisporales</taxon>
        <taxon>Acaulosporaceae</taxon>
        <taxon>Acaulospora</taxon>
    </lineage>
</organism>
<dbReference type="EMBL" id="CAJVPV010062679">
    <property type="protein sequence ID" value="CAG8792164.1"/>
    <property type="molecule type" value="Genomic_DNA"/>
</dbReference>
<reference evidence="1" key="1">
    <citation type="submission" date="2021-06" db="EMBL/GenBank/DDBJ databases">
        <authorList>
            <person name="Kallberg Y."/>
            <person name="Tangrot J."/>
            <person name="Rosling A."/>
        </authorList>
    </citation>
    <scope>NUCLEOTIDE SEQUENCE</scope>
    <source>
        <strain evidence="1">CL551</strain>
    </source>
</reference>
<proteinExistence type="predicted"/>
<evidence type="ECO:0000313" key="1">
    <source>
        <dbReference type="EMBL" id="CAG8792164.1"/>
    </source>
</evidence>